<feature type="compositionally biased region" description="Basic and acidic residues" evidence="1">
    <location>
        <begin position="28"/>
        <end position="41"/>
    </location>
</feature>
<evidence type="ECO:0000313" key="2">
    <source>
        <dbReference type="EMBL" id="MER7379349.1"/>
    </source>
</evidence>
<comment type="caution">
    <text evidence="2">The sequence shown here is derived from an EMBL/GenBank/DDBJ whole genome shotgun (WGS) entry which is preliminary data.</text>
</comment>
<evidence type="ECO:0000313" key="3">
    <source>
        <dbReference type="Proteomes" id="UP001486207"/>
    </source>
</evidence>
<feature type="compositionally biased region" description="Basic and acidic residues" evidence="1">
    <location>
        <begin position="1"/>
        <end position="16"/>
    </location>
</feature>
<keyword evidence="3" id="KW-1185">Reference proteome</keyword>
<protein>
    <submittedName>
        <fullName evidence="2">Uncharacterized protein</fullName>
    </submittedName>
</protein>
<sequence length="41" mass="4723">MDENPDHQDQRGEQRTHPPRPAFLAGEDGERPDPHIFRGTD</sequence>
<feature type="region of interest" description="Disordered" evidence="1">
    <location>
        <begin position="1"/>
        <end position="41"/>
    </location>
</feature>
<evidence type="ECO:0000256" key="1">
    <source>
        <dbReference type="SAM" id="MobiDB-lite"/>
    </source>
</evidence>
<dbReference type="RefSeq" id="WP_268256405.1">
    <property type="nucleotide sequence ID" value="NZ_BNBM01000030.1"/>
</dbReference>
<dbReference type="Proteomes" id="UP001486207">
    <property type="component" value="Unassembled WGS sequence"/>
</dbReference>
<organism evidence="2 3">
    <name type="scientific">Streptomyces lanatus</name>
    <dbReference type="NCBI Taxonomy" id="66900"/>
    <lineage>
        <taxon>Bacteria</taxon>
        <taxon>Bacillati</taxon>
        <taxon>Actinomycetota</taxon>
        <taxon>Actinomycetes</taxon>
        <taxon>Kitasatosporales</taxon>
        <taxon>Streptomycetaceae</taxon>
        <taxon>Streptomyces</taxon>
    </lineage>
</organism>
<proteinExistence type="predicted"/>
<name>A0ABV1Y658_9ACTN</name>
<gene>
    <name evidence="2" type="ORF">ABT384_42875</name>
</gene>
<reference evidence="2 3" key="1">
    <citation type="submission" date="2024-06" db="EMBL/GenBank/DDBJ databases">
        <title>The Natural Products Discovery Center: Release of the First 8490 Sequenced Strains for Exploring Actinobacteria Biosynthetic Diversity.</title>
        <authorList>
            <person name="Kalkreuter E."/>
            <person name="Kautsar S.A."/>
            <person name="Yang D."/>
            <person name="Bader C.D."/>
            <person name="Teijaro C.N."/>
            <person name="Fluegel L."/>
            <person name="Davis C.M."/>
            <person name="Simpson J.R."/>
            <person name="Lauterbach L."/>
            <person name="Steele A.D."/>
            <person name="Gui C."/>
            <person name="Meng S."/>
            <person name="Li G."/>
            <person name="Viehrig K."/>
            <person name="Ye F."/>
            <person name="Su P."/>
            <person name="Kiefer A.F."/>
            <person name="Nichols A."/>
            <person name="Cepeda A.J."/>
            <person name="Yan W."/>
            <person name="Fan B."/>
            <person name="Jiang Y."/>
            <person name="Adhikari A."/>
            <person name="Zheng C.-J."/>
            <person name="Schuster L."/>
            <person name="Cowan T.M."/>
            <person name="Smanski M.J."/>
            <person name="Chevrette M.G."/>
            <person name="De Carvalho L.P.S."/>
            <person name="Shen B."/>
        </authorList>
    </citation>
    <scope>NUCLEOTIDE SEQUENCE [LARGE SCALE GENOMIC DNA]</scope>
    <source>
        <strain evidence="2 3">NPDC000155</strain>
    </source>
</reference>
<accession>A0ABV1Y658</accession>
<dbReference type="EMBL" id="JBEPFB010000032">
    <property type="protein sequence ID" value="MER7379349.1"/>
    <property type="molecule type" value="Genomic_DNA"/>
</dbReference>